<name>A0A644ZVK7_9ZZZZ</name>
<dbReference type="EMBL" id="VSSQ01010706">
    <property type="protein sequence ID" value="MPM45000.1"/>
    <property type="molecule type" value="Genomic_DNA"/>
</dbReference>
<gene>
    <name evidence="1" type="ORF">SDC9_91685</name>
</gene>
<organism evidence="1">
    <name type="scientific">bioreactor metagenome</name>
    <dbReference type="NCBI Taxonomy" id="1076179"/>
    <lineage>
        <taxon>unclassified sequences</taxon>
        <taxon>metagenomes</taxon>
        <taxon>ecological metagenomes</taxon>
    </lineage>
</organism>
<comment type="caution">
    <text evidence="1">The sequence shown here is derived from an EMBL/GenBank/DDBJ whole genome shotgun (WGS) entry which is preliminary data.</text>
</comment>
<accession>A0A644ZVK7</accession>
<reference evidence="1" key="1">
    <citation type="submission" date="2019-08" db="EMBL/GenBank/DDBJ databases">
        <authorList>
            <person name="Kucharzyk K."/>
            <person name="Murdoch R.W."/>
            <person name="Higgins S."/>
            <person name="Loffler F."/>
        </authorList>
    </citation>
    <scope>NUCLEOTIDE SEQUENCE</scope>
</reference>
<sequence>MMRRRRNQPHAGRRVPRPRDARIYLSGRQLPALAWLRALRHLDLNLLGGGEIRPRHAKTAGSDLLNGGVLLGKKTLRSLAALAGVTLAAKPVHRQRDALMCLLTDGAIGHRPGFEAAHDFFNRFDLLNGNRMAVGEA</sequence>
<protein>
    <submittedName>
        <fullName evidence="1">Uncharacterized protein</fullName>
    </submittedName>
</protein>
<dbReference type="AlphaFoldDB" id="A0A644ZVK7"/>
<evidence type="ECO:0000313" key="1">
    <source>
        <dbReference type="EMBL" id="MPM45000.1"/>
    </source>
</evidence>
<proteinExistence type="predicted"/>